<dbReference type="InterPro" id="IPR050406">
    <property type="entry name" value="FGGY_Carb_Kinase"/>
</dbReference>
<gene>
    <name evidence="7" type="ORF">YM304_40130</name>
</gene>
<dbReference type="InterPro" id="IPR018484">
    <property type="entry name" value="FGGY_N"/>
</dbReference>
<evidence type="ECO:0000256" key="4">
    <source>
        <dbReference type="ARBA" id="ARBA00022777"/>
    </source>
</evidence>
<evidence type="ECO:0000313" key="7">
    <source>
        <dbReference type="EMBL" id="BAN04327.1"/>
    </source>
</evidence>
<dbReference type="Gene3D" id="3.30.420.40">
    <property type="match status" value="2"/>
</dbReference>
<accession>A0A6C7EC46</accession>
<protein>
    <submittedName>
        <fullName evidence="7">Putative sugar kinase</fullName>
        <ecNumber evidence="7">2.7.1.-</ecNumber>
    </submittedName>
</protein>
<keyword evidence="3 7" id="KW-0808">Transferase</keyword>
<evidence type="ECO:0000259" key="5">
    <source>
        <dbReference type="Pfam" id="PF00370"/>
    </source>
</evidence>
<evidence type="ECO:0000256" key="1">
    <source>
        <dbReference type="ARBA" id="ARBA00009156"/>
    </source>
</evidence>
<dbReference type="AlphaFoldDB" id="A0A6C7EC46"/>
<dbReference type="Pfam" id="PF02782">
    <property type="entry name" value="FGGY_C"/>
    <property type="match status" value="1"/>
</dbReference>
<feature type="domain" description="Carbohydrate kinase FGGY N-terminal" evidence="5">
    <location>
        <begin position="8"/>
        <end position="249"/>
    </location>
</feature>
<dbReference type="Proteomes" id="UP000011863">
    <property type="component" value="Chromosome"/>
</dbReference>
<dbReference type="EMBL" id="AP012057">
    <property type="protein sequence ID" value="BAN04327.1"/>
    <property type="molecule type" value="Genomic_DNA"/>
</dbReference>
<dbReference type="Pfam" id="PF00370">
    <property type="entry name" value="FGGY_N"/>
    <property type="match status" value="1"/>
</dbReference>
<dbReference type="GO" id="GO:0016301">
    <property type="term" value="F:kinase activity"/>
    <property type="evidence" value="ECO:0007669"/>
    <property type="project" value="UniProtKB-KW"/>
</dbReference>
<feature type="domain" description="Carbohydrate kinase FGGY C-terminal" evidence="6">
    <location>
        <begin position="292"/>
        <end position="453"/>
    </location>
</feature>
<dbReference type="SUPFAM" id="SSF53067">
    <property type="entry name" value="Actin-like ATPase domain"/>
    <property type="match status" value="2"/>
</dbReference>
<keyword evidence="8" id="KW-1185">Reference proteome</keyword>
<proteinExistence type="inferred from homology"/>
<evidence type="ECO:0000256" key="2">
    <source>
        <dbReference type="ARBA" id="ARBA00022629"/>
    </source>
</evidence>
<reference evidence="7 8" key="1">
    <citation type="journal article" date="2013" name="Int. J. Syst. Evol. Microbiol.">
        <title>Ilumatobacter nonamiense sp. nov. and Ilumatobacter coccineum sp. nov., isolated from seashore sand.</title>
        <authorList>
            <person name="Matsumoto A."/>
            <person name="Kasai H."/>
            <person name="Matsuo Y."/>
            <person name="Shizuri Y."/>
            <person name="Ichikawa N."/>
            <person name="Fujita N."/>
            <person name="Omura S."/>
            <person name="Takahashi Y."/>
        </authorList>
    </citation>
    <scope>NUCLEOTIDE SEQUENCE [LARGE SCALE GENOMIC DNA]</scope>
    <source>
        <strain evidence="8">NBRC 103263 / KCTC 29153 / YM16-304</strain>
    </source>
</reference>
<dbReference type="PANTHER" id="PTHR43095:SF5">
    <property type="entry name" value="XYLULOSE KINASE"/>
    <property type="match status" value="1"/>
</dbReference>
<evidence type="ECO:0000259" key="6">
    <source>
        <dbReference type="Pfam" id="PF02782"/>
    </source>
</evidence>
<dbReference type="PIRSF" id="PIRSF000538">
    <property type="entry name" value="GlpK"/>
    <property type="match status" value="1"/>
</dbReference>
<evidence type="ECO:0000313" key="8">
    <source>
        <dbReference type="Proteomes" id="UP000011863"/>
    </source>
</evidence>
<keyword evidence="2" id="KW-0859">Xylose metabolism</keyword>
<keyword evidence="2" id="KW-0119">Carbohydrate metabolism</keyword>
<sequence>MAVREPLLLGVDAGTSRVRALVFTLDGEVVGRGEAVAPTHSSRPGRSEQTADGLWTACCTAITSAIADPDIAARVRGLSVASCGEAFVPLDEHGEPTHSVIAWFDDRTVPMADEVARRLGADELFAVTGLTTDPTFSVMKLLWMRDHAAAALARTRVVLPVAHYLTWRLSGEIAADLTLASRTLALDIHRRSWATDLVADLGLVPEILPPLQPLGTLLGSVRRDVAHDLGLPPDCSVAVGGHDHVIGALAVNGLAAGSTIDSLGTAEAITVGLDRTISDPAVGRLGFNQGIGTVGTDGFQYVLGSFLASGASTEWARQLFGPDTAHAELIASAVNVPPGANGVAFVPDLRGKLIPTQDPAARGAWLGLTAETDRSSMYRAVLEGVALEAKQLLDSLGSVAPLPDVASIRAIGGNTRNRLLLEIKASVYETPVEYSVMPEATSFGAALLGGLAAGLFTNFAAAAIRGVGDTAIVQPNPEWFEVYRHRLSEVHVPAYRTLSEINHRLTSSRPASTPDG</sequence>
<dbReference type="OrthoDB" id="9805576at2"/>
<dbReference type="EC" id="2.7.1.-" evidence="7"/>
<name>A0A6C7EC46_ILUCY</name>
<organism evidence="7 8">
    <name type="scientific">Ilumatobacter coccineus (strain NBRC 103263 / KCTC 29153 / YM16-304)</name>
    <dbReference type="NCBI Taxonomy" id="1313172"/>
    <lineage>
        <taxon>Bacteria</taxon>
        <taxon>Bacillati</taxon>
        <taxon>Actinomycetota</taxon>
        <taxon>Acidimicrobiia</taxon>
        <taxon>Acidimicrobiales</taxon>
        <taxon>Ilumatobacteraceae</taxon>
        <taxon>Ilumatobacter</taxon>
    </lineage>
</organism>
<dbReference type="KEGG" id="aym:YM304_40130"/>
<dbReference type="CDD" id="cd07773">
    <property type="entry name" value="ASKHA_NBD_FGGY_FK"/>
    <property type="match status" value="1"/>
</dbReference>
<dbReference type="InterPro" id="IPR018485">
    <property type="entry name" value="FGGY_C"/>
</dbReference>
<evidence type="ECO:0000256" key="3">
    <source>
        <dbReference type="ARBA" id="ARBA00022679"/>
    </source>
</evidence>
<dbReference type="GO" id="GO:0042732">
    <property type="term" value="P:D-xylose metabolic process"/>
    <property type="evidence" value="ECO:0007669"/>
    <property type="project" value="UniProtKB-KW"/>
</dbReference>
<dbReference type="PANTHER" id="PTHR43095">
    <property type="entry name" value="SUGAR KINASE"/>
    <property type="match status" value="1"/>
</dbReference>
<dbReference type="InterPro" id="IPR000577">
    <property type="entry name" value="Carb_kinase_FGGY"/>
</dbReference>
<keyword evidence="4 7" id="KW-0418">Kinase</keyword>
<dbReference type="InterPro" id="IPR043129">
    <property type="entry name" value="ATPase_NBD"/>
</dbReference>
<comment type="similarity">
    <text evidence="1">Belongs to the FGGY kinase family.</text>
</comment>